<evidence type="ECO:0000313" key="3">
    <source>
        <dbReference type="Proteomes" id="UP001202674"/>
    </source>
</evidence>
<keyword evidence="2" id="KW-0489">Methyltransferase</keyword>
<keyword evidence="3" id="KW-1185">Reference proteome</keyword>
<dbReference type="GO" id="GO:0032259">
    <property type="term" value="P:methylation"/>
    <property type="evidence" value="ECO:0007669"/>
    <property type="project" value="UniProtKB-KW"/>
</dbReference>
<comment type="caution">
    <text evidence="2">The sequence shown here is derived from an EMBL/GenBank/DDBJ whole genome shotgun (WGS) entry which is preliminary data.</text>
</comment>
<dbReference type="GO" id="GO:0008168">
    <property type="term" value="F:methyltransferase activity"/>
    <property type="evidence" value="ECO:0007669"/>
    <property type="project" value="UniProtKB-KW"/>
</dbReference>
<gene>
    <name evidence="2" type="ORF">AArcSt11_00965</name>
</gene>
<dbReference type="Pfam" id="PF05050">
    <property type="entry name" value="Methyltransf_21"/>
    <property type="match status" value="1"/>
</dbReference>
<dbReference type="PANTHER" id="PTHR34203:SF15">
    <property type="entry name" value="SLL1173 PROTEIN"/>
    <property type="match status" value="1"/>
</dbReference>
<dbReference type="RefSeq" id="WP_250593750.1">
    <property type="nucleotide sequence ID" value="NZ_JAKRVY010000001.1"/>
</dbReference>
<dbReference type="InterPro" id="IPR006342">
    <property type="entry name" value="FkbM_mtfrase"/>
</dbReference>
<reference evidence="2 3" key="1">
    <citation type="journal article" date="2022" name="Syst. Appl. Microbiol.">
        <title>Natronocalculus amylovorans gen. nov., sp. nov., and Natranaeroarchaeum aerophilus sp. nov., dominant culturable amylolytic natronoarchaea from hypersaline soda lakes in southwestern Siberia.</title>
        <authorList>
            <person name="Sorokin D.Y."/>
            <person name="Elcheninov A.G."/>
            <person name="Khizhniak T.V."/>
            <person name="Koenen M."/>
            <person name="Bale N.J."/>
            <person name="Damste J.S.S."/>
            <person name="Kublanov I.V."/>
        </authorList>
    </citation>
    <scope>NUCLEOTIDE SEQUENCE [LARGE SCALE GENOMIC DNA]</scope>
    <source>
        <strain evidence="2 3">AArc-St1-1</strain>
    </source>
</reference>
<dbReference type="Gene3D" id="3.40.50.150">
    <property type="entry name" value="Vaccinia Virus protein VP39"/>
    <property type="match status" value="1"/>
</dbReference>
<dbReference type="SUPFAM" id="SSF53335">
    <property type="entry name" value="S-adenosyl-L-methionine-dependent methyltransferases"/>
    <property type="match status" value="1"/>
</dbReference>
<keyword evidence="2" id="KW-0808">Transferase</keyword>
<dbReference type="Proteomes" id="UP001202674">
    <property type="component" value="Unassembled WGS sequence"/>
</dbReference>
<dbReference type="NCBIfam" id="TIGR01444">
    <property type="entry name" value="fkbM_fam"/>
    <property type="match status" value="1"/>
</dbReference>
<sequence length="233" mass="25763">MAGRPPNAIRLSRRDSIVHEVGGIDVELPLETYWQYQRFRWMHPEIRLFEDLVGELEPGDVFYDVGAHLGWHAVVASSVHDEIDVVAFEPHPTTANRLRTVVETTGHDIDVHEVALHEKASTVEFTAAPSSAAHVSGAHGERLSDTITIETVDGDSLVASGTVPSPDVLKIDAEGADAAVLRGLRTTIERDRPRVIYCEVHTDGEEIERLLDELGYEFKPLRDARPILKALPA</sequence>
<protein>
    <submittedName>
        <fullName evidence="2">FkbM family methyltransferase</fullName>
    </submittedName>
</protein>
<organism evidence="2 3">
    <name type="scientific">Natranaeroarchaeum aerophilus</name>
    <dbReference type="NCBI Taxonomy" id="2917711"/>
    <lineage>
        <taxon>Archaea</taxon>
        <taxon>Methanobacteriati</taxon>
        <taxon>Methanobacteriota</taxon>
        <taxon>Stenosarchaea group</taxon>
        <taxon>Halobacteria</taxon>
        <taxon>Halobacteriales</taxon>
        <taxon>Natronoarchaeaceae</taxon>
        <taxon>Natranaeroarchaeum</taxon>
    </lineage>
</organism>
<dbReference type="AlphaFoldDB" id="A0AAE3K5Y8"/>
<feature type="domain" description="Methyltransferase FkbM" evidence="1">
    <location>
        <begin position="64"/>
        <end position="218"/>
    </location>
</feature>
<dbReference type="InterPro" id="IPR029063">
    <property type="entry name" value="SAM-dependent_MTases_sf"/>
</dbReference>
<proteinExistence type="predicted"/>
<accession>A0AAE3K5Y8</accession>
<dbReference type="InterPro" id="IPR052514">
    <property type="entry name" value="SAM-dependent_MTase"/>
</dbReference>
<evidence type="ECO:0000259" key="1">
    <source>
        <dbReference type="Pfam" id="PF05050"/>
    </source>
</evidence>
<evidence type="ECO:0000313" key="2">
    <source>
        <dbReference type="EMBL" id="MCL9812219.1"/>
    </source>
</evidence>
<dbReference type="PANTHER" id="PTHR34203">
    <property type="entry name" value="METHYLTRANSFERASE, FKBM FAMILY PROTEIN"/>
    <property type="match status" value="1"/>
</dbReference>
<dbReference type="EMBL" id="JAKRVY010000001">
    <property type="protein sequence ID" value="MCL9812219.1"/>
    <property type="molecule type" value="Genomic_DNA"/>
</dbReference>
<name>A0AAE3K5Y8_9EURY</name>